<proteinExistence type="predicted"/>
<dbReference type="Proteomes" id="UP000188605">
    <property type="component" value="Unassembled WGS sequence"/>
</dbReference>
<reference evidence="1" key="1">
    <citation type="submission" date="2016-08" db="EMBL/GenBank/DDBJ databases">
        <authorList>
            <person name="Ngugi D.K."/>
            <person name="Miyake S."/>
            <person name="Stingl U."/>
        </authorList>
    </citation>
    <scope>NUCLEOTIDE SEQUENCE</scope>
    <source>
        <strain evidence="1">SCG-B11WGA-EpuloA1</strain>
    </source>
</reference>
<name>A0ACC8XBF7_9FIRM</name>
<dbReference type="EMBL" id="LJDB01000060">
    <property type="protein sequence ID" value="ONI39843.1"/>
    <property type="molecule type" value="Genomic_DNA"/>
</dbReference>
<evidence type="ECO:0000313" key="1">
    <source>
        <dbReference type="EMBL" id="ONI39843.1"/>
    </source>
</evidence>
<accession>A0ACC8XBF7</accession>
<organism evidence="1 2">
    <name type="scientific">Candidatus Epulonipiscium fishelsonii</name>
    <dbReference type="NCBI Taxonomy" id="77094"/>
    <lineage>
        <taxon>Bacteria</taxon>
        <taxon>Bacillati</taxon>
        <taxon>Bacillota</taxon>
        <taxon>Clostridia</taxon>
        <taxon>Lachnospirales</taxon>
        <taxon>Lachnospiraceae</taxon>
        <taxon>Candidatus Epulonipiscium</taxon>
    </lineage>
</organism>
<evidence type="ECO:0000313" key="2">
    <source>
        <dbReference type="Proteomes" id="UP000188605"/>
    </source>
</evidence>
<gene>
    <name evidence="1" type="ORF">AN396_07255</name>
</gene>
<comment type="caution">
    <text evidence="1">The sequence shown here is derived from an EMBL/GenBank/DDBJ whole genome shotgun (WGS) entry which is preliminary data.</text>
</comment>
<sequence>MKYKYEWWGKGDFDATLGLLFDGFSKVISAIGIMIFSFGMPADLVLGKITPAIGITVFLGNMWYFYEAKKLAEKECRSDVTAQPFGLGAATVSTWLFLIMGPIFWQSGDAMLAFRVGLISCFVGGLIEIFGAFIAKYIVKWIPKSALLGNLAAGAFIWITISSVILVFDKPLISVPALLIMFMGYFSNRKIISTKIPVGFISVALGTVTAWTLGYMSFDTLLESTKQIGFYMPTVFIQDLFLSFDDVIPYLPVILPLQVCNFLTTLQGLESAKEAGDEYNQMESMIMDGIFTVIGATLGNPFPTTVYYGHPGYKQLGARGGYSLITGMLYILLTITGLTGMVMALIPYEVVLIILVFIGISVSTTTYKDTDPKYFPVIILSLIPLIIQYIQITINSVLQAVGTSIAEIDPTIFASVNIPINGIQILANGAIITSLLLSGWLAYIIDGENKRASYMMIILALFSFIGLIHNDIISLFTTQGTILGIIYIFIGIITWKENFLRKNFENK</sequence>
<keyword evidence="2" id="KW-1185">Reference proteome</keyword>
<protein>
    <submittedName>
        <fullName evidence="1">Uracil permease</fullName>
    </submittedName>
</protein>